<dbReference type="PANTHER" id="PTHR22916:SF3">
    <property type="entry name" value="UDP-GLCNAC:BETAGAL BETA-1,3-N-ACETYLGLUCOSAMINYLTRANSFERASE-LIKE PROTEIN 1"/>
    <property type="match status" value="1"/>
</dbReference>
<dbReference type="CDD" id="cd00761">
    <property type="entry name" value="Glyco_tranf_GTA_type"/>
    <property type="match status" value="1"/>
</dbReference>
<gene>
    <name evidence="2" type="ORF">IDJ76_09315</name>
</gene>
<dbReference type="Gene3D" id="3.90.550.10">
    <property type="entry name" value="Spore Coat Polysaccharide Biosynthesis Protein SpsA, Chain A"/>
    <property type="match status" value="1"/>
</dbReference>
<accession>A0A926S0T2</accession>
<evidence type="ECO:0000313" key="3">
    <source>
        <dbReference type="Proteomes" id="UP000619078"/>
    </source>
</evidence>
<sequence>MIDLAVVIPAYKAQYFEDTLSSLAAQTNKNFNVYIGDDYSPDNLRSIADKFSGRLNINYTRFPENIGPRNLVKQWKRCIDLVNNHEEWLWLFSDDDIADPDCVARFYTALGQNGDRFDIYRFNTVTIDGVGNIVQPNATGPKEESGEQMAYHLLRGERGNSMPDHIFSRAIYDYCGGFVETDFAQGADWATSVLFAQQKGICIIPQAKVYWRKSGVNISSVAAINEGAMIKGHLQFISWMLRHFGYLKNTPSGITYHMMVGAVIVNIRQVMIHHFKKLSFYNARILLNFYKSELGLSFYESIKQVYLIKEGTVPFIRKVSDLYVRFSSGLKSRIFKNSSAR</sequence>
<proteinExistence type="predicted"/>
<dbReference type="InterPro" id="IPR001173">
    <property type="entry name" value="Glyco_trans_2-like"/>
</dbReference>
<evidence type="ECO:0000313" key="2">
    <source>
        <dbReference type="EMBL" id="MBD1393295.1"/>
    </source>
</evidence>
<evidence type="ECO:0000259" key="1">
    <source>
        <dbReference type="Pfam" id="PF00535"/>
    </source>
</evidence>
<dbReference type="GO" id="GO:0016758">
    <property type="term" value="F:hexosyltransferase activity"/>
    <property type="evidence" value="ECO:0007669"/>
    <property type="project" value="UniProtKB-ARBA"/>
</dbReference>
<dbReference type="Proteomes" id="UP000619078">
    <property type="component" value="Unassembled WGS sequence"/>
</dbReference>
<dbReference type="PANTHER" id="PTHR22916">
    <property type="entry name" value="GLYCOSYLTRANSFERASE"/>
    <property type="match status" value="1"/>
</dbReference>
<dbReference type="SUPFAM" id="SSF53448">
    <property type="entry name" value="Nucleotide-diphospho-sugar transferases"/>
    <property type="match status" value="1"/>
</dbReference>
<dbReference type="Pfam" id="PF00535">
    <property type="entry name" value="Glycos_transf_2"/>
    <property type="match status" value="1"/>
</dbReference>
<feature type="domain" description="Glycosyltransferase 2-like" evidence="1">
    <location>
        <begin position="6"/>
        <end position="132"/>
    </location>
</feature>
<dbReference type="AlphaFoldDB" id="A0A926S0T2"/>
<dbReference type="RefSeq" id="WP_191163026.1">
    <property type="nucleotide sequence ID" value="NZ_JACWMX010000003.1"/>
</dbReference>
<protein>
    <submittedName>
        <fullName evidence="2">Glycosyltransferase family 2 protein</fullName>
    </submittedName>
</protein>
<dbReference type="InterPro" id="IPR029044">
    <property type="entry name" value="Nucleotide-diphossugar_trans"/>
</dbReference>
<comment type="caution">
    <text evidence="2">The sequence shown here is derived from an EMBL/GenBank/DDBJ whole genome shotgun (WGS) entry which is preliminary data.</text>
</comment>
<dbReference type="EMBL" id="JACWMX010000003">
    <property type="protein sequence ID" value="MBD1393295.1"/>
    <property type="molecule type" value="Genomic_DNA"/>
</dbReference>
<organism evidence="2 3">
    <name type="scientific">Mucilaginibacter glaciei</name>
    <dbReference type="NCBI Taxonomy" id="2772109"/>
    <lineage>
        <taxon>Bacteria</taxon>
        <taxon>Pseudomonadati</taxon>
        <taxon>Bacteroidota</taxon>
        <taxon>Sphingobacteriia</taxon>
        <taxon>Sphingobacteriales</taxon>
        <taxon>Sphingobacteriaceae</taxon>
        <taxon>Mucilaginibacter</taxon>
    </lineage>
</organism>
<keyword evidence="3" id="KW-1185">Reference proteome</keyword>
<reference evidence="2" key="1">
    <citation type="submission" date="2020-09" db="EMBL/GenBank/DDBJ databases">
        <title>Novel species of Mucilaginibacter isolated from a glacier on the Tibetan Plateau.</title>
        <authorList>
            <person name="Liu Q."/>
            <person name="Xin Y.-H."/>
        </authorList>
    </citation>
    <scope>NUCLEOTIDE SEQUENCE</scope>
    <source>
        <strain evidence="2">ZB1P21</strain>
    </source>
</reference>
<name>A0A926S0T2_9SPHI</name>